<comment type="similarity">
    <text evidence="1">Belongs to the phage portal family. PBSX subfamily.</text>
</comment>
<dbReference type="InterPro" id="IPR006430">
    <property type="entry name" value="Phage_portal_PBSX"/>
</dbReference>
<evidence type="ECO:0000256" key="1">
    <source>
        <dbReference type="ARBA" id="ARBA00006799"/>
    </source>
</evidence>
<protein>
    <submittedName>
        <fullName evidence="2">PBSX family phage portal protein</fullName>
    </submittedName>
</protein>
<name>A0A4R6TQP6_9BACI</name>
<reference evidence="2 3" key="1">
    <citation type="submission" date="2019-03" db="EMBL/GenBank/DDBJ databases">
        <title>Genomic Encyclopedia of Type Strains, Phase IV (KMG-IV): sequencing the most valuable type-strain genomes for metagenomic binning, comparative biology and taxonomic classification.</title>
        <authorList>
            <person name="Goeker M."/>
        </authorList>
    </citation>
    <scope>NUCLEOTIDE SEQUENCE [LARGE SCALE GENOMIC DNA]</scope>
    <source>
        <strain evidence="2 3">DSM 28697</strain>
    </source>
</reference>
<comment type="caution">
    <text evidence="2">The sequence shown here is derived from an EMBL/GenBank/DDBJ whole genome shotgun (WGS) entry which is preliminary data.</text>
</comment>
<dbReference type="NCBIfam" id="TIGR01540">
    <property type="entry name" value="portal_PBSX"/>
    <property type="match status" value="1"/>
</dbReference>
<dbReference type="PIRSF" id="PIRSF019260">
    <property type="entry name" value="PBSX_XkdE_prd"/>
    <property type="match status" value="1"/>
</dbReference>
<dbReference type="RefSeq" id="WP_133581979.1">
    <property type="nucleotide sequence ID" value="NZ_SNYJ01000022.1"/>
</dbReference>
<dbReference type="Pfam" id="PF04860">
    <property type="entry name" value="Phage_portal"/>
    <property type="match status" value="1"/>
</dbReference>
<dbReference type="OrthoDB" id="2756373at2"/>
<dbReference type="Proteomes" id="UP000295632">
    <property type="component" value="Unassembled WGS sequence"/>
</dbReference>
<evidence type="ECO:0000313" key="2">
    <source>
        <dbReference type="EMBL" id="TDQ35271.1"/>
    </source>
</evidence>
<dbReference type="AlphaFoldDB" id="A0A4R6TQP6"/>
<dbReference type="InterPro" id="IPR006944">
    <property type="entry name" value="Phage/GTA_portal"/>
</dbReference>
<organism evidence="2 3">
    <name type="scientific">Aureibacillus halotolerans</name>
    <dbReference type="NCBI Taxonomy" id="1508390"/>
    <lineage>
        <taxon>Bacteria</taxon>
        <taxon>Bacillati</taxon>
        <taxon>Bacillota</taxon>
        <taxon>Bacilli</taxon>
        <taxon>Bacillales</taxon>
        <taxon>Bacillaceae</taxon>
        <taxon>Aureibacillus</taxon>
    </lineage>
</organism>
<keyword evidence="3" id="KW-1185">Reference proteome</keyword>
<dbReference type="EMBL" id="SNYJ01000022">
    <property type="protein sequence ID" value="TDQ35271.1"/>
    <property type="molecule type" value="Genomic_DNA"/>
</dbReference>
<sequence>MSKGNVRARVVKVQAPSSQTKQIYVDEFSGMYGDIISPPYNLKELKKVSEHSTILQQCMEAYKTNIVGFGFQPEYTFDYNGEDVQEDIRQQADSEWVRLEEFVQYLNFDDSAEAVLGHAIEDREATGNGFVEIIRDGRGLPAGIEYADAQFIRVCQKTVPEQVTVVVLEGGKPTPTTRWRRFRKYAQQINGQTVYFKEYGDPRILNLKTGKFDDSTPEHLQATEFIHLKVGSGTYGVPRWIGHLVHLYGARKAEELNFLYFKQGRHTPAAVTVENGLLSEDSYDALQEYMNDIEGVENAHKFLVIEAEGHATESTSTDGREDEKITPVKVQIKSLADMLQQDALFLEYDEKSRNKLRSAFRLPPLYTGESQDYNKATSDTARKITEEQVFQPQREGLARRLNTLFMPDLELSKVRLKLDGPDFHDPLEIATVLAPYITAGAVSPNDLRDSAGEVLGKTLEEWPEEIYNRPLSQAQASQQPNPLEGILKADKNGESELVSLLKDMRDVLEGLTNGKSE</sequence>
<proteinExistence type="inferred from homology"/>
<gene>
    <name evidence="2" type="ORF">EV213_12258</name>
</gene>
<accession>A0A4R6TQP6</accession>
<dbReference type="InterPro" id="IPR016753">
    <property type="entry name" value="PBSX_Firmicutes"/>
</dbReference>
<evidence type="ECO:0000313" key="3">
    <source>
        <dbReference type="Proteomes" id="UP000295632"/>
    </source>
</evidence>